<protein>
    <submittedName>
        <fullName evidence="9">Dicarboxylic amino acid permease</fullName>
    </submittedName>
</protein>
<feature type="transmembrane region" description="Helical" evidence="7">
    <location>
        <begin position="164"/>
        <end position="185"/>
    </location>
</feature>
<name>A0AAF1BRW0_9TREE</name>
<keyword evidence="3 7" id="KW-0812">Transmembrane</keyword>
<evidence type="ECO:0000256" key="1">
    <source>
        <dbReference type="ARBA" id="ARBA00004141"/>
    </source>
</evidence>
<dbReference type="EMBL" id="CP086720">
    <property type="protein sequence ID" value="WOO86309.1"/>
    <property type="molecule type" value="Genomic_DNA"/>
</dbReference>
<evidence type="ECO:0000256" key="6">
    <source>
        <dbReference type="ARBA" id="ARBA00023136"/>
    </source>
</evidence>
<dbReference type="Pfam" id="PF00324">
    <property type="entry name" value="AA_permease"/>
    <property type="match status" value="1"/>
</dbReference>
<dbReference type="AlphaFoldDB" id="A0AAF1BRW0"/>
<feature type="transmembrane region" description="Helical" evidence="7">
    <location>
        <begin position="84"/>
        <end position="102"/>
    </location>
</feature>
<feature type="transmembrane region" description="Helical" evidence="7">
    <location>
        <begin position="467"/>
        <end position="492"/>
    </location>
</feature>
<accession>A0AAF1BRW0</accession>
<proteinExistence type="predicted"/>
<keyword evidence="2" id="KW-0813">Transport</keyword>
<dbReference type="RefSeq" id="XP_062632335.1">
    <property type="nucleotide sequence ID" value="XM_062776351.1"/>
</dbReference>
<dbReference type="InterPro" id="IPR050524">
    <property type="entry name" value="APC_YAT"/>
</dbReference>
<feature type="transmembrane region" description="Helical" evidence="7">
    <location>
        <begin position="289"/>
        <end position="309"/>
    </location>
</feature>
<evidence type="ECO:0000259" key="8">
    <source>
        <dbReference type="Pfam" id="PF00324"/>
    </source>
</evidence>
<evidence type="ECO:0000256" key="5">
    <source>
        <dbReference type="ARBA" id="ARBA00022989"/>
    </source>
</evidence>
<reference evidence="9" key="1">
    <citation type="submission" date="2023-10" db="EMBL/GenBank/DDBJ databases">
        <authorList>
            <person name="Noh H."/>
        </authorList>
    </citation>
    <scope>NUCLEOTIDE SEQUENCE</scope>
    <source>
        <strain evidence="9">DUCC4014</strain>
    </source>
</reference>
<keyword evidence="10" id="KW-1185">Reference proteome</keyword>
<evidence type="ECO:0000313" key="10">
    <source>
        <dbReference type="Proteomes" id="UP000827549"/>
    </source>
</evidence>
<sequence length="561" mass="60817">MSHITPPEESPYYHDDKKNQEGGVAIVEVGHPDDDLATTHFGEHGIRRDLPPRVVSMIAIAGTIGTGLFLGSGGALIKGGPVGMWLGYTLMGAAVGMMMTTLGEMSCFAPNVGGFIEMTTKYFDPALGFMCGINYILQAGFGIPTELAAIAILFSYWDHNSKHAAIYIVVFLILTVAVNIIGVKWYGEIEFVFACLKVAMLVGLMLFGLIADLGGIPPKHEYIGGRYWREEPFNDNFRGVKPVELSRFLGFWGVFTQAAFSYSAIESVASLAGEAHNPRKTLRMAIRTVFYRIAGIYVLATLIIGLVVSQNSPDLKSAMASGSGTAGASPFVVVAKQMQVKVLPHIVNAVVITSALSSGNEQTYAFARSLMAMARNGQAPKIFLATSKLGIPWAGVALSACFACLGFLSAGASGAAQAFVWLQNLSALSCLVSWASICLAYTRFMRACKVQGVDRKKFVFRGYGQPYMAWFCFCFFTVILVFNGFAAFIPSFNVSDFFASYITVPVVLISFVGWKIFKKTKMPRLEDIDLSNGPKEALVGTRYDPNSPAYDARYAGNSHYA</sequence>
<dbReference type="PANTHER" id="PTHR43341:SF1">
    <property type="entry name" value="GENERAL AMINO-ACID PERMEASE GAP1"/>
    <property type="match status" value="1"/>
</dbReference>
<evidence type="ECO:0000256" key="7">
    <source>
        <dbReference type="SAM" id="Phobius"/>
    </source>
</evidence>
<dbReference type="Gene3D" id="1.20.1740.10">
    <property type="entry name" value="Amino acid/polyamine transporter I"/>
    <property type="match status" value="1"/>
</dbReference>
<evidence type="ECO:0000256" key="4">
    <source>
        <dbReference type="ARBA" id="ARBA00022970"/>
    </source>
</evidence>
<feature type="domain" description="Amino acid permease/ SLC12A" evidence="8">
    <location>
        <begin position="55"/>
        <end position="525"/>
    </location>
</feature>
<dbReference type="PIRSF" id="PIRSF006060">
    <property type="entry name" value="AA_transporter"/>
    <property type="match status" value="1"/>
</dbReference>
<dbReference type="Proteomes" id="UP000827549">
    <property type="component" value="Chromosome 7"/>
</dbReference>
<feature type="transmembrane region" description="Helical" evidence="7">
    <location>
        <begin position="418"/>
        <end position="441"/>
    </location>
</feature>
<dbReference type="FunFam" id="1.20.1740.10:FF:000001">
    <property type="entry name" value="Amino acid permease"/>
    <property type="match status" value="1"/>
</dbReference>
<feature type="transmembrane region" description="Helical" evidence="7">
    <location>
        <begin position="54"/>
        <end position="77"/>
    </location>
</feature>
<dbReference type="GeneID" id="87812952"/>
<feature type="transmembrane region" description="Helical" evidence="7">
    <location>
        <begin position="498"/>
        <end position="517"/>
    </location>
</feature>
<organism evidence="9 10">
    <name type="scientific">Vanrija pseudolonga</name>
    <dbReference type="NCBI Taxonomy" id="143232"/>
    <lineage>
        <taxon>Eukaryota</taxon>
        <taxon>Fungi</taxon>
        <taxon>Dikarya</taxon>
        <taxon>Basidiomycota</taxon>
        <taxon>Agaricomycotina</taxon>
        <taxon>Tremellomycetes</taxon>
        <taxon>Trichosporonales</taxon>
        <taxon>Trichosporonaceae</taxon>
        <taxon>Vanrija</taxon>
    </lineage>
</organism>
<feature type="transmembrane region" description="Helical" evidence="7">
    <location>
        <begin position="191"/>
        <end position="211"/>
    </location>
</feature>
<dbReference type="InterPro" id="IPR004841">
    <property type="entry name" value="AA-permease/SLC12A_dom"/>
</dbReference>
<dbReference type="GO" id="GO:0016020">
    <property type="term" value="C:membrane"/>
    <property type="evidence" value="ECO:0007669"/>
    <property type="project" value="UniProtKB-SubCell"/>
</dbReference>
<evidence type="ECO:0000256" key="3">
    <source>
        <dbReference type="ARBA" id="ARBA00022692"/>
    </source>
</evidence>
<keyword evidence="4" id="KW-0029">Amino-acid transport</keyword>
<feature type="transmembrane region" description="Helical" evidence="7">
    <location>
        <begin position="315"/>
        <end position="335"/>
    </location>
</feature>
<keyword evidence="5 7" id="KW-1133">Transmembrane helix</keyword>
<dbReference type="GO" id="GO:0015171">
    <property type="term" value="F:amino acid transmembrane transporter activity"/>
    <property type="evidence" value="ECO:0007669"/>
    <property type="project" value="TreeGrafter"/>
</dbReference>
<keyword evidence="6 7" id="KW-0472">Membrane</keyword>
<evidence type="ECO:0000256" key="2">
    <source>
        <dbReference type="ARBA" id="ARBA00022448"/>
    </source>
</evidence>
<comment type="subcellular location">
    <subcellularLocation>
        <location evidence="1">Membrane</location>
        <topology evidence="1">Multi-pass membrane protein</topology>
    </subcellularLocation>
</comment>
<evidence type="ECO:0000313" key="9">
    <source>
        <dbReference type="EMBL" id="WOO86309.1"/>
    </source>
</evidence>
<feature type="transmembrane region" description="Helical" evidence="7">
    <location>
        <begin position="391"/>
        <end position="412"/>
    </location>
</feature>
<dbReference type="PANTHER" id="PTHR43341">
    <property type="entry name" value="AMINO ACID PERMEASE"/>
    <property type="match status" value="1"/>
</dbReference>
<gene>
    <name evidence="9" type="primary">DIP5_9</name>
    <name evidence="9" type="ORF">LOC62_07G009791</name>
</gene>
<feature type="transmembrane region" description="Helical" evidence="7">
    <location>
        <begin position="135"/>
        <end position="157"/>
    </location>
</feature>